<evidence type="ECO:0000256" key="2">
    <source>
        <dbReference type="ARBA" id="ARBA00022448"/>
    </source>
</evidence>
<accession>A0A1A9F688</accession>
<keyword evidence="3 8" id="KW-0375">Hydrogen ion transport</keyword>
<dbReference type="RefSeq" id="WP_067387608.1">
    <property type="nucleotide sequence ID" value="NZ_CP015839.1"/>
</dbReference>
<dbReference type="OrthoDB" id="9816221at2"/>
<evidence type="ECO:0000256" key="3">
    <source>
        <dbReference type="ARBA" id="ARBA00022781"/>
    </source>
</evidence>
<dbReference type="EMBL" id="CP015839">
    <property type="protein sequence ID" value="ANG65408.1"/>
    <property type="molecule type" value="Genomic_DNA"/>
</dbReference>
<keyword evidence="8" id="KW-1003">Cell membrane</keyword>
<evidence type="ECO:0000313" key="9">
    <source>
        <dbReference type="EMBL" id="ANG65408.1"/>
    </source>
</evidence>
<dbReference type="NCBIfam" id="TIGR01145">
    <property type="entry name" value="ATP_synt_delta"/>
    <property type="match status" value="1"/>
</dbReference>
<gene>
    <name evidence="8" type="primary">atpH</name>
    <name evidence="9" type="ORF">A8C75_22735</name>
</gene>
<evidence type="ECO:0000256" key="4">
    <source>
        <dbReference type="ARBA" id="ARBA00023065"/>
    </source>
</evidence>
<dbReference type="Pfam" id="PF00213">
    <property type="entry name" value="OSCP"/>
    <property type="match status" value="1"/>
</dbReference>
<dbReference type="InterPro" id="IPR026015">
    <property type="entry name" value="ATP_synth_OSCP/delta_N_sf"/>
</dbReference>
<dbReference type="GO" id="GO:0046933">
    <property type="term" value="F:proton-transporting ATP synthase activity, rotational mechanism"/>
    <property type="evidence" value="ECO:0007669"/>
    <property type="project" value="UniProtKB-UniRule"/>
</dbReference>
<evidence type="ECO:0000256" key="6">
    <source>
        <dbReference type="ARBA" id="ARBA00023196"/>
    </source>
</evidence>
<comment type="function">
    <text evidence="8">F(1)F(0) ATP synthase produces ATP from ADP in the presence of a proton or sodium gradient. F-type ATPases consist of two structural domains, F(1) containing the extramembraneous catalytic core and F(0) containing the membrane proton channel, linked together by a central stalk and a peripheral stalk. During catalysis, ATP synthesis in the catalytic domain of F(1) is coupled via a rotary mechanism of the central stalk subunits to proton translocation.</text>
</comment>
<comment type="subcellular location">
    <subcellularLocation>
        <location evidence="8">Cell membrane</location>
        <topology evidence="8">Peripheral membrane protein</topology>
    </subcellularLocation>
    <subcellularLocation>
        <location evidence="1">Membrane</location>
    </subcellularLocation>
</comment>
<dbReference type="GO" id="GO:0045259">
    <property type="term" value="C:proton-transporting ATP synthase complex"/>
    <property type="evidence" value="ECO:0007669"/>
    <property type="project" value="UniProtKB-KW"/>
</dbReference>
<comment type="function">
    <text evidence="8">This protein is part of the stalk that links CF(0) to CF(1). It either transmits conformational changes from CF(0) to CF(1) or is implicated in proton conduction.</text>
</comment>
<keyword evidence="2 8" id="KW-0813">Transport</keyword>
<dbReference type="GO" id="GO:0005886">
    <property type="term" value="C:plasma membrane"/>
    <property type="evidence" value="ECO:0007669"/>
    <property type="project" value="UniProtKB-SubCell"/>
</dbReference>
<evidence type="ECO:0000256" key="5">
    <source>
        <dbReference type="ARBA" id="ARBA00023136"/>
    </source>
</evidence>
<dbReference type="PRINTS" id="PR00125">
    <property type="entry name" value="ATPASEDELTA"/>
</dbReference>
<dbReference type="Gene3D" id="1.10.520.20">
    <property type="entry name" value="N-terminal domain of the delta subunit of the F1F0-ATP synthase"/>
    <property type="match status" value="1"/>
</dbReference>
<dbReference type="SUPFAM" id="SSF47928">
    <property type="entry name" value="N-terminal domain of the delta subunit of the F1F0-ATP synthase"/>
    <property type="match status" value="1"/>
</dbReference>
<dbReference type="InterPro" id="IPR000711">
    <property type="entry name" value="ATPase_OSCP/dsu"/>
</dbReference>
<dbReference type="Proteomes" id="UP000078070">
    <property type="component" value="Chromosome"/>
</dbReference>
<dbReference type="PANTHER" id="PTHR11910">
    <property type="entry name" value="ATP SYNTHASE DELTA CHAIN"/>
    <property type="match status" value="1"/>
</dbReference>
<comment type="similarity">
    <text evidence="8">Belongs to the ATPase delta chain family.</text>
</comment>
<organism evidence="9 10">
    <name type="scientific">Marinobacterium aestuarii</name>
    <dbReference type="NCBI Taxonomy" id="1821621"/>
    <lineage>
        <taxon>Bacteria</taxon>
        <taxon>Pseudomonadati</taxon>
        <taxon>Pseudomonadota</taxon>
        <taxon>Gammaproteobacteria</taxon>
        <taxon>Oceanospirillales</taxon>
        <taxon>Oceanospirillaceae</taxon>
        <taxon>Marinobacterium</taxon>
    </lineage>
</organism>
<evidence type="ECO:0000256" key="8">
    <source>
        <dbReference type="HAMAP-Rule" id="MF_01416"/>
    </source>
</evidence>
<dbReference type="NCBIfam" id="NF004402">
    <property type="entry name" value="PRK05758.2-2"/>
    <property type="match status" value="1"/>
</dbReference>
<sequence length="178" mass="19261">MAELNTVARPYTKAAFEFALAEGTLDAWSDMLRLAATVAQDGHMAQVLGNPALTSKQKAQAMLGVCEDSLSEAGRNFITLLAENRRLALLPEILAQFEQLKANQQQSVDIDVTTAFELDEQQQQKLTQAIGAKLGREVKMTTQVDKSILGGVVIRSADLVIDGSVRARLAKLTEAMSS</sequence>
<evidence type="ECO:0000256" key="1">
    <source>
        <dbReference type="ARBA" id="ARBA00004370"/>
    </source>
</evidence>
<reference evidence="9 10" key="2">
    <citation type="journal article" date="2018" name="Int. J. Syst. Evol. Microbiol.">
        <title>Marinobacterium aestuarii sp. nov., a benzene-degrading marine bacterium isolated from estuary sediment.</title>
        <authorList>
            <person name="Bae S.S."/>
            <person name="Jung J."/>
            <person name="Chung D."/>
            <person name="Baek K."/>
        </authorList>
    </citation>
    <scope>NUCLEOTIDE SEQUENCE [LARGE SCALE GENOMIC DNA]</scope>
    <source>
        <strain evidence="9 10">ST58-10</strain>
    </source>
</reference>
<keyword evidence="10" id="KW-1185">Reference proteome</keyword>
<protein>
    <recommendedName>
        <fullName evidence="8">ATP synthase subunit delta</fullName>
    </recommendedName>
    <alternativeName>
        <fullName evidence="8">ATP synthase F(1) sector subunit delta</fullName>
    </alternativeName>
    <alternativeName>
        <fullName evidence="8">F-type ATPase subunit delta</fullName>
        <shortName evidence="8">F-ATPase subunit delta</shortName>
    </alternativeName>
</protein>
<keyword evidence="5 8" id="KW-0472">Membrane</keyword>
<name>A0A1A9F688_9GAMM</name>
<dbReference type="STRING" id="1821621.A8C75_22735"/>
<keyword evidence="7 8" id="KW-0066">ATP synthesis</keyword>
<dbReference type="KEGG" id="mars:A8C75_22735"/>
<dbReference type="HAMAP" id="MF_01416">
    <property type="entry name" value="ATP_synth_delta_bact"/>
    <property type="match status" value="1"/>
</dbReference>
<evidence type="ECO:0000313" key="10">
    <source>
        <dbReference type="Proteomes" id="UP000078070"/>
    </source>
</evidence>
<keyword evidence="4 8" id="KW-0406">Ion transport</keyword>
<evidence type="ECO:0000256" key="7">
    <source>
        <dbReference type="ARBA" id="ARBA00023310"/>
    </source>
</evidence>
<reference evidence="10" key="1">
    <citation type="submission" date="2016-05" db="EMBL/GenBank/DDBJ databases">
        <authorList>
            <person name="Baek K."/>
            <person name="Yang S.-J."/>
        </authorList>
    </citation>
    <scope>NUCLEOTIDE SEQUENCE [LARGE SCALE GENOMIC DNA]</scope>
    <source>
        <strain evidence="10">ST58-10</strain>
    </source>
</reference>
<proteinExistence type="inferred from homology"/>
<dbReference type="AlphaFoldDB" id="A0A1A9F688"/>
<keyword evidence="6 8" id="KW-0139">CF(1)</keyword>